<feature type="non-terminal residue" evidence="2">
    <location>
        <position position="210"/>
    </location>
</feature>
<accession>A0A8B6E1X4</accession>
<evidence type="ECO:0000313" key="2">
    <source>
        <dbReference type="EMBL" id="VDI27105.1"/>
    </source>
</evidence>
<keyword evidence="3" id="KW-1185">Reference proteome</keyword>
<dbReference type="Proteomes" id="UP000596742">
    <property type="component" value="Unassembled WGS sequence"/>
</dbReference>
<keyword evidence="1" id="KW-0812">Transmembrane</keyword>
<proteinExistence type="predicted"/>
<keyword evidence="1" id="KW-0472">Membrane</keyword>
<keyword evidence="1" id="KW-1133">Transmembrane helix</keyword>
<reference evidence="2" key="1">
    <citation type="submission" date="2018-11" db="EMBL/GenBank/DDBJ databases">
        <authorList>
            <person name="Alioto T."/>
            <person name="Alioto T."/>
        </authorList>
    </citation>
    <scope>NUCLEOTIDE SEQUENCE</scope>
</reference>
<dbReference type="AlphaFoldDB" id="A0A8B6E1X4"/>
<sequence>MFRIKSQKKVNEGSLPFKWADGLKCNAFEEMSISGVLESAWCFEKLRIPTKLHEVLDNVESSLSGNGSKDMSVGGWFDVSYGSEYDSQYDDFMANRTALNYTTYLNMNYKYCHSMFPNEYHVNAYIGISIALFMLMFVGLRICVVDRSNLDLLTIVKTHADFIVLNLMVVLLLLAGMLSGIAYKYTSSTLTQSASQRSQSRIASIVIALY</sequence>
<evidence type="ECO:0000313" key="3">
    <source>
        <dbReference type="Proteomes" id="UP000596742"/>
    </source>
</evidence>
<organism evidence="2 3">
    <name type="scientific">Mytilus galloprovincialis</name>
    <name type="common">Mediterranean mussel</name>
    <dbReference type="NCBI Taxonomy" id="29158"/>
    <lineage>
        <taxon>Eukaryota</taxon>
        <taxon>Metazoa</taxon>
        <taxon>Spiralia</taxon>
        <taxon>Lophotrochozoa</taxon>
        <taxon>Mollusca</taxon>
        <taxon>Bivalvia</taxon>
        <taxon>Autobranchia</taxon>
        <taxon>Pteriomorphia</taxon>
        <taxon>Mytilida</taxon>
        <taxon>Mytiloidea</taxon>
        <taxon>Mytilidae</taxon>
        <taxon>Mytilinae</taxon>
        <taxon>Mytilus</taxon>
    </lineage>
</organism>
<dbReference type="EMBL" id="UYJE01004319">
    <property type="protein sequence ID" value="VDI27105.1"/>
    <property type="molecule type" value="Genomic_DNA"/>
</dbReference>
<feature type="transmembrane region" description="Helical" evidence="1">
    <location>
        <begin position="122"/>
        <end position="142"/>
    </location>
</feature>
<protein>
    <submittedName>
        <fullName evidence="2">Uncharacterized protein</fullName>
    </submittedName>
</protein>
<feature type="transmembrane region" description="Helical" evidence="1">
    <location>
        <begin position="162"/>
        <end position="183"/>
    </location>
</feature>
<evidence type="ECO:0000256" key="1">
    <source>
        <dbReference type="SAM" id="Phobius"/>
    </source>
</evidence>
<comment type="caution">
    <text evidence="2">The sequence shown here is derived from an EMBL/GenBank/DDBJ whole genome shotgun (WGS) entry which is preliminary data.</text>
</comment>
<name>A0A8B6E1X4_MYTGA</name>
<gene>
    <name evidence="2" type="ORF">MGAL_10B009098</name>
</gene>